<gene>
    <name evidence="1" type="ORF">GCM10007859_10080</name>
</gene>
<sequence>MAPREIILAAAIGTRLIEVRHEMPRGVSVSRYLLTRPGAREPNRFTTLRKARAAFRAQIAGLPCSVPTGTQDA</sequence>
<dbReference type="RefSeq" id="WP_284221841.1">
    <property type="nucleotide sequence ID" value="NZ_BSOY01000015.1"/>
</dbReference>
<proteinExistence type="predicted"/>
<dbReference type="EMBL" id="BSOY01000015">
    <property type="protein sequence ID" value="GLS00998.1"/>
    <property type="molecule type" value="Genomic_DNA"/>
</dbReference>
<keyword evidence="2" id="KW-1185">Reference proteome</keyword>
<name>A0ABQ6BGC2_9CAUL</name>
<comment type="caution">
    <text evidence="1">The sequence shown here is derived from an EMBL/GenBank/DDBJ whole genome shotgun (WGS) entry which is preliminary data.</text>
</comment>
<accession>A0ABQ6BGC2</accession>
<evidence type="ECO:0000313" key="2">
    <source>
        <dbReference type="Proteomes" id="UP001156921"/>
    </source>
</evidence>
<evidence type="ECO:0000313" key="1">
    <source>
        <dbReference type="EMBL" id="GLS00998.1"/>
    </source>
</evidence>
<dbReference type="Proteomes" id="UP001156921">
    <property type="component" value="Unassembled WGS sequence"/>
</dbReference>
<reference evidence="2" key="1">
    <citation type="journal article" date="2019" name="Int. J. Syst. Evol. Microbiol.">
        <title>The Global Catalogue of Microorganisms (GCM) 10K type strain sequencing project: providing services to taxonomists for standard genome sequencing and annotation.</title>
        <authorList>
            <consortium name="The Broad Institute Genomics Platform"/>
            <consortium name="The Broad Institute Genome Sequencing Center for Infectious Disease"/>
            <person name="Wu L."/>
            <person name="Ma J."/>
        </authorList>
    </citation>
    <scope>NUCLEOTIDE SEQUENCE [LARGE SCALE GENOMIC DNA]</scope>
    <source>
        <strain evidence="2">NBRC 110107</strain>
    </source>
</reference>
<organism evidence="1 2">
    <name type="scientific">Brevundimonas denitrificans</name>
    <dbReference type="NCBI Taxonomy" id="1443434"/>
    <lineage>
        <taxon>Bacteria</taxon>
        <taxon>Pseudomonadati</taxon>
        <taxon>Pseudomonadota</taxon>
        <taxon>Alphaproteobacteria</taxon>
        <taxon>Caulobacterales</taxon>
        <taxon>Caulobacteraceae</taxon>
        <taxon>Brevundimonas</taxon>
    </lineage>
</organism>
<protein>
    <submittedName>
        <fullName evidence="1">Uncharacterized protein</fullName>
    </submittedName>
</protein>